<accession>A0A436ZQI1</accession>
<organism evidence="1 2">
    <name type="scientific">Arthrobotrys flagrans</name>
    <name type="common">Nematode-trapping fungus</name>
    <name type="synonym">Trichothecium flagrans</name>
    <dbReference type="NCBI Taxonomy" id="97331"/>
    <lineage>
        <taxon>Eukaryota</taxon>
        <taxon>Fungi</taxon>
        <taxon>Dikarya</taxon>
        <taxon>Ascomycota</taxon>
        <taxon>Pezizomycotina</taxon>
        <taxon>Orbiliomycetes</taxon>
        <taxon>Orbiliales</taxon>
        <taxon>Orbiliaceae</taxon>
        <taxon>Arthrobotrys</taxon>
    </lineage>
</organism>
<comment type="caution">
    <text evidence="1">The sequence shown here is derived from an EMBL/GenBank/DDBJ whole genome shotgun (WGS) entry which is preliminary data.</text>
</comment>
<dbReference type="Gene3D" id="3.30.10.10">
    <property type="entry name" value="Trypsin Inhibitor V, subunit A"/>
    <property type="match status" value="1"/>
</dbReference>
<dbReference type="GeneID" id="93591356"/>
<keyword evidence="2" id="KW-1185">Reference proteome</keyword>
<evidence type="ECO:0000313" key="2">
    <source>
        <dbReference type="Proteomes" id="UP000283090"/>
    </source>
</evidence>
<gene>
    <name evidence="1" type="ORF">DFL_009045</name>
</gene>
<dbReference type="EMBL" id="SAEB01000012">
    <property type="protein sequence ID" value="RVD81170.1"/>
    <property type="molecule type" value="Genomic_DNA"/>
</dbReference>
<dbReference type="RefSeq" id="XP_067486714.1">
    <property type="nucleotide sequence ID" value="XM_067638869.1"/>
</dbReference>
<evidence type="ECO:0000313" key="1">
    <source>
        <dbReference type="EMBL" id="RVD81170.1"/>
    </source>
</evidence>
<dbReference type="AlphaFoldDB" id="A0A436ZQI1"/>
<dbReference type="OrthoDB" id="5319157at2759"/>
<proteinExistence type="predicted"/>
<reference evidence="1 2" key="1">
    <citation type="submission" date="2019-01" db="EMBL/GenBank/DDBJ databases">
        <title>Intercellular communication is required for trap formation in the nematode-trapping fungus Duddingtonia flagrans.</title>
        <authorList>
            <person name="Youssar L."/>
            <person name="Wernet V."/>
            <person name="Hensel N."/>
            <person name="Hildebrandt H.-G."/>
            <person name="Fischer R."/>
        </authorList>
    </citation>
    <scope>NUCLEOTIDE SEQUENCE [LARGE SCALE GENOMIC DNA]</scope>
    <source>
        <strain evidence="1 2">CBS H-5679</strain>
    </source>
</reference>
<dbReference type="Proteomes" id="UP000283090">
    <property type="component" value="Unassembled WGS sequence"/>
</dbReference>
<name>A0A436ZQI1_ARTFL</name>
<protein>
    <submittedName>
        <fullName evidence="1">Uncharacterized protein</fullName>
    </submittedName>
</protein>
<sequence>MTTSDSPNMPHYQQEEYRNRFVGKLLLDPSRTTARAGEVLRSQLPRNHRVVRMGSAPPQDFDGWRMTLLVDDDNMIRRIDFY</sequence>
<dbReference type="VEuPathDB" id="FungiDB:DFL_009045"/>